<dbReference type="InterPro" id="IPR017923">
    <property type="entry name" value="TFIIS_N"/>
</dbReference>
<dbReference type="InterPro" id="IPR000313">
    <property type="entry name" value="PWWP_dom"/>
</dbReference>
<reference evidence="8" key="2">
    <citation type="submission" date="2019-06" db="EMBL/GenBank/DDBJ databases">
        <title>Genomics analysis of Aphanomyces spp. identifies a new class of oomycete effector associated with host adaptation.</title>
        <authorList>
            <person name="Gaulin E."/>
        </authorList>
    </citation>
    <scope>NUCLEOTIDE SEQUENCE</scope>
    <source>
        <strain evidence="8">CBS 578.67</strain>
    </source>
</reference>
<evidence type="ECO:0000259" key="6">
    <source>
        <dbReference type="PROSITE" id="PS51319"/>
    </source>
</evidence>
<dbReference type="Pfam" id="PF08711">
    <property type="entry name" value="Med26"/>
    <property type="match status" value="2"/>
</dbReference>
<evidence type="ECO:0000313" key="9">
    <source>
        <dbReference type="EMBL" id="VFU00121.1"/>
    </source>
</evidence>
<name>A0A485LPN3_9STRA</name>
<feature type="domain" description="DEK-C" evidence="7">
    <location>
        <begin position="314"/>
        <end position="369"/>
    </location>
</feature>
<dbReference type="InterPro" id="IPR014876">
    <property type="entry name" value="DEK_C"/>
</dbReference>
<evidence type="ECO:0000313" key="8">
    <source>
        <dbReference type="EMBL" id="KAF0684558.1"/>
    </source>
</evidence>
<feature type="domain" description="TFIIS N-terminal" evidence="6">
    <location>
        <begin position="461"/>
        <end position="535"/>
    </location>
</feature>
<dbReference type="GO" id="GO:0005634">
    <property type="term" value="C:nucleus"/>
    <property type="evidence" value="ECO:0007669"/>
    <property type="project" value="UniProtKB-SubCell"/>
</dbReference>
<reference evidence="9 10" key="1">
    <citation type="submission" date="2019-03" db="EMBL/GenBank/DDBJ databases">
        <authorList>
            <person name="Gaulin E."/>
            <person name="Dumas B."/>
        </authorList>
    </citation>
    <scope>NUCLEOTIDE SEQUENCE [LARGE SCALE GENOMIC DNA]</scope>
    <source>
        <strain evidence="9">CBS 568.67</strain>
    </source>
</reference>
<proteinExistence type="predicted"/>
<protein>
    <submittedName>
        <fullName evidence="9">Aste57867_23476 protein</fullName>
    </submittedName>
</protein>
<dbReference type="CDD" id="cd05162">
    <property type="entry name" value="PWWP"/>
    <property type="match status" value="1"/>
</dbReference>
<feature type="domain" description="TFIIS N-terminal" evidence="6">
    <location>
        <begin position="552"/>
        <end position="627"/>
    </location>
</feature>
<dbReference type="PROSITE" id="PS50812">
    <property type="entry name" value="PWWP"/>
    <property type="match status" value="1"/>
</dbReference>
<dbReference type="Proteomes" id="UP000332933">
    <property type="component" value="Unassembled WGS sequence"/>
</dbReference>
<dbReference type="CDD" id="cd00183">
    <property type="entry name" value="TFIIS_I"/>
    <property type="match status" value="1"/>
</dbReference>
<dbReference type="OrthoDB" id="44867at2759"/>
<dbReference type="Gene3D" id="1.10.10.60">
    <property type="entry name" value="Homeodomain-like"/>
    <property type="match status" value="1"/>
</dbReference>
<dbReference type="SUPFAM" id="SSF63748">
    <property type="entry name" value="Tudor/PWWP/MBT"/>
    <property type="match status" value="1"/>
</dbReference>
<dbReference type="SUPFAM" id="SSF47676">
    <property type="entry name" value="Conserved domain common to transcription factors TFIIS, elongin A, CRSP70"/>
    <property type="match status" value="2"/>
</dbReference>
<evidence type="ECO:0000256" key="1">
    <source>
        <dbReference type="ARBA" id="ARBA00004123"/>
    </source>
</evidence>
<dbReference type="PROSITE" id="PS51319">
    <property type="entry name" value="TFIIS_N"/>
    <property type="match status" value="2"/>
</dbReference>
<keyword evidence="2 3" id="KW-0539">Nucleus</keyword>
<accession>A0A485LPN3</accession>
<dbReference type="Gene3D" id="2.30.30.140">
    <property type="match status" value="1"/>
</dbReference>
<dbReference type="PROSITE" id="PS51998">
    <property type="entry name" value="DEK_C"/>
    <property type="match status" value="1"/>
</dbReference>
<evidence type="ECO:0000259" key="7">
    <source>
        <dbReference type="PROSITE" id="PS51998"/>
    </source>
</evidence>
<dbReference type="AlphaFoldDB" id="A0A485LPN3"/>
<evidence type="ECO:0000256" key="3">
    <source>
        <dbReference type="PROSITE-ProRule" id="PRU00649"/>
    </source>
</evidence>
<evidence type="ECO:0000259" key="5">
    <source>
        <dbReference type="PROSITE" id="PS50812"/>
    </source>
</evidence>
<dbReference type="InterPro" id="IPR035441">
    <property type="entry name" value="TFIIS/LEDGF_dom_sf"/>
</dbReference>
<feature type="compositionally biased region" description="Basic and acidic residues" evidence="4">
    <location>
        <begin position="287"/>
        <end position="299"/>
    </location>
</feature>
<feature type="compositionally biased region" description="Basic residues" evidence="4">
    <location>
        <begin position="185"/>
        <end position="200"/>
    </location>
</feature>
<dbReference type="Pfam" id="PF08766">
    <property type="entry name" value="DEK_C"/>
    <property type="match status" value="1"/>
</dbReference>
<dbReference type="SUPFAM" id="SSF109715">
    <property type="entry name" value="DEK C-terminal domain"/>
    <property type="match status" value="1"/>
</dbReference>
<feature type="domain" description="PWWP" evidence="5">
    <location>
        <begin position="7"/>
        <end position="76"/>
    </location>
</feature>
<dbReference type="EMBL" id="VJMH01007273">
    <property type="protein sequence ID" value="KAF0684558.1"/>
    <property type="molecule type" value="Genomic_DNA"/>
</dbReference>
<feature type="compositionally biased region" description="Acidic residues" evidence="4">
    <location>
        <begin position="148"/>
        <end position="181"/>
    </location>
</feature>
<feature type="compositionally biased region" description="Basic and acidic residues" evidence="4">
    <location>
        <begin position="201"/>
        <end position="267"/>
    </location>
</feature>
<comment type="subcellular location">
    <subcellularLocation>
        <location evidence="1 3">Nucleus</location>
    </subcellularLocation>
</comment>
<gene>
    <name evidence="9" type="primary">Aste57867_23476</name>
    <name evidence="8" type="ORF">As57867_023405</name>
    <name evidence="9" type="ORF">ASTE57867_23476</name>
</gene>
<organism evidence="9 10">
    <name type="scientific">Aphanomyces stellatus</name>
    <dbReference type="NCBI Taxonomy" id="120398"/>
    <lineage>
        <taxon>Eukaryota</taxon>
        <taxon>Sar</taxon>
        <taxon>Stramenopiles</taxon>
        <taxon>Oomycota</taxon>
        <taxon>Saprolegniomycetes</taxon>
        <taxon>Saprolegniales</taxon>
        <taxon>Verrucalvaceae</taxon>
        <taxon>Aphanomyces</taxon>
    </lineage>
</organism>
<sequence>MSDAPEYNTVAWGMLEGYPWWPVYVCDPTKLREKLHLLGSGHKAITKKAKAFPNDYRVVYYFQSHNFGLLKVKQLMRKWNCEDHEKFTSGWPKVHFKKKDNQTAEDLAIALTEAEDFLSQDESIRIPPGFVPSDLDPTLEPPPTPPPEEGEDDDDEADEDDDVPEDMDNDDDDGDVSDDDEKPIKPKKSKAEKKKKKKSTKEKSKEEKSTKEKSSKEKSTKRKSENKEEVSTKSSEKALKKRKSSEAKESKLSKRSSDSDVKEEKDVKKKKVASSIDEKNVNAAENSPKEDPDKDSKEPLDLKIEHASSDSENAALKKRLEVEIRLVLSTGNLETLTTRKVRKLLSEKLNMDLKDHKDTIKEVVNRIIAGLDPVAPVTLEADVSTLLEKVKTASGADVKIHLETLFTVADKLNADQISSISNLIGDLRSNEDSRVVELSKSLFDRWKLQEPSPDVEIVTSDAILALKAKLEDESTPNDDMLICLKQLSSAPMTLELIKQTKITIVVASLRQHVNDKVSTAAKDLRNKWKRDFAPTEATVNAPSGLGFMSKLETIRRVLEKDSGDDESLQSAQTVELKALKEMNLTTQQILDSQIGIVVSKLRKSKNMDLAGLANSLKNKWKEQANRGGSKVKST</sequence>
<dbReference type="PANTHER" id="PTHR46554:SF2">
    <property type="entry name" value="TFIIS N-TERMINAL DOMAIN-CONTAINING PROTEIN"/>
    <property type="match status" value="1"/>
</dbReference>
<dbReference type="EMBL" id="CAADRA010007299">
    <property type="protein sequence ID" value="VFU00121.1"/>
    <property type="molecule type" value="Genomic_DNA"/>
</dbReference>
<evidence type="ECO:0000256" key="4">
    <source>
        <dbReference type="SAM" id="MobiDB-lite"/>
    </source>
</evidence>
<dbReference type="SMART" id="SM00509">
    <property type="entry name" value="TFS2N"/>
    <property type="match status" value="2"/>
</dbReference>
<dbReference type="Pfam" id="PF00855">
    <property type="entry name" value="PWWP"/>
    <property type="match status" value="1"/>
</dbReference>
<dbReference type="PANTHER" id="PTHR46554">
    <property type="entry name" value="MEDIATOR OF RNA POLYMERASE II TRANSCRIPTION SUBUNIT 26A-RELATED"/>
    <property type="match status" value="1"/>
</dbReference>
<dbReference type="Gene3D" id="1.20.930.10">
    <property type="entry name" value="Conserved domain common to transcription factors TFIIS, elongin A, CRSP70"/>
    <property type="match status" value="2"/>
</dbReference>
<evidence type="ECO:0000313" key="10">
    <source>
        <dbReference type="Proteomes" id="UP000332933"/>
    </source>
</evidence>
<feature type="region of interest" description="Disordered" evidence="4">
    <location>
        <begin position="120"/>
        <end position="299"/>
    </location>
</feature>
<keyword evidence="10" id="KW-1185">Reference proteome</keyword>
<dbReference type="InterPro" id="IPR003617">
    <property type="entry name" value="TFIIS/CRSP70_N_sub"/>
</dbReference>
<evidence type="ECO:0000256" key="2">
    <source>
        <dbReference type="ARBA" id="ARBA00023242"/>
    </source>
</evidence>